<dbReference type="InterPro" id="IPR035945">
    <property type="entry name" value="YhaI-like_sf"/>
</dbReference>
<reference evidence="1 2" key="1">
    <citation type="submission" date="2019-06" db="EMBL/GenBank/DDBJ databases">
        <title>Cerasibacillus sp. nov., isolated from maize field.</title>
        <authorList>
            <person name="Lin S.-Y."/>
            <person name="Tsai C.-F."/>
            <person name="Young C.-C."/>
        </authorList>
    </citation>
    <scope>NUCLEOTIDE SEQUENCE [LARGE SCALE GENOMIC DNA]</scope>
    <source>
        <strain evidence="1 2">CC-CFT480</strain>
    </source>
</reference>
<dbReference type="OrthoDB" id="2353223at2"/>
<dbReference type="AlphaFoldDB" id="A0A5C8NS57"/>
<accession>A0A5C8NS57</accession>
<dbReference type="RefSeq" id="WP_147667605.1">
    <property type="nucleotide sequence ID" value="NZ_VDUW01000006.1"/>
</dbReference>
<dbReference type="InterPro" id="IPR015058">
    <property type="entry name" value="DUF1878"/>
</dbReference>
<sequence>MRDRTAFHLQLINKLIDMDKYPLTKIIIEKDLSEIEYHEFMQFVHRLNDEYEKQKAEGLLDFSSLLIQFAGMLNEKLDPNQMIDALHKEGYYPNLMNEFLSLLQRK</sequence>
<dbReference type="SUPFAM" id="SSF109915">
    <property type="entry name" value="Hypothetical protein YhaI"/>
    <property type="match status" value="1"/>
</dbReference>
<organism evidence="1 2">
    <name type="scientific">Cerasibacillus terrae</name>
    <dbReference type="NCBI Taxonomy" id="2498845"/>
    <lineage>
        <taxon>Bacteria</taxon>
        <taxon>Bacillati</taxon>
        <taxon>Bacillota</taxon>
        <taxon>Bacilli</taxon>
        <taxon>Bacillales</taxon>
        <taxon>Bacillaceae</taxon>
        <taxon>Cerasibacillus</taxon>
    </lineage>
</organism>
<protein>
    <submittedName>
        <fullName evidence="1">DUF1878 family protein</fullName>
    </submittedName>
</protein>
<name>A0A5C8NS57_9BACI</name>
<evidence type="ECO:0000313" key="1">
    <source>
        <dbReference type="EMBL" id="TXL63987.1"/>
    </source>
</evidence>
<dbReference type="Proteomes" id="UP000321574">
    <property type="component" value="Unassembled WGS sequence"/>
</dbReference>
<dbReference type="Gene3D" id="1.10.3750.10">
    <property type="entry name" value="YhaI-like"/>
    <property type="match status" value="1"/>
</dbReference>
<evidence type="ECO:0000313" key="2">
    <source>
        <dbReference type="Proteomes" id="UP000321574"/>
    </source>
</evidence>
<proteinExistence type="predicted"/>
<dbReference type="Pfam" id="PF08963">
    <property type="entry name" value="DUF1878"/>
    <property type="match status" value="1"/>
</dbReference>
<dbReference type="EMBL" id="VDUW01000006">
    <property type="protein sequence ID" value="TXL63987.1"/>
    <property type="molecule type" value="Genomic_DNA"/>
</dbReference>
<comment type="caution">
    <text evidence="1">The sequence shown here is derived from an EMBL/GenBank/DDBJ whole genome shotgun (WGS) entry which is preliminary data.</text>
</comment>
<gene>
    <name evidence="1" type="ORF">FHP05_09860</name>
</gene>
<keyword evidence="2" id="KW-1185">Reference proteome</keyword>